<evidence type="ECO:0000256" key="11">
    <source>
        <dbReference type="ARBA" id="ARBA00023204"/>
    </source>
</evidence>
<dbReference type="SMART" id="SM01181">
    <property type="entry name" value="E2_bind"/>
    <property type="match status" value="1"/>
</dbReference>
<dbReference type="GO" id="GO:0006312">
    <property type="term" value="P:mitotic recombination"/>
    <property type="evidence" value="ECO:0007669"/>
    <property type="project" value="TreeGrafter"/>
</dbReference>
<evidence type="ECO:0000256" key="15">
    <source>
        <dbReference type="ARBA" id="ARBA00041062"/>
    </source>
</evidence>
<keyword evidence="10" id="KW-0233">DNA recombination</keyword>
<dbReference type="SUPFAM" id="SSF54768">
    <property type="entry name" value="dsRNA-binding domain-like"/>
    <property type="match status" value="1"/>
</dbReference>
<feature type="region of interest" description="Disordered" evidence="17">
    <location>
        <begin position="1"/>
        <end position="37"/>
    </location>
</feature>
<dbReference type="STRING" id="984485.A0A1E4RMD8"/>
<gene>
    <name evidence="19" type="ORF">HYPBUDRAFT_4528</name>
</gene>
<comment type="function">
    <text evidence="14">Involved in DNA double-strand break (DSB) repair and recombination. Promotes the annealing of complementary single-stranded DNA and by stimulation of the RAD51 recombinase.</text>
</comment>
<dbReference type="GO" id="GO:0005524">
    <property type="term" value="F:ATP binding"/>
    <property type="evidence" value="ECO:0007669"/>
    <property type="project" value="UniProtKB-KW"/>
</dbReference>
<dbReference type="InterPro" id="IPR033127">
    <property type="entry name" value="UBQ-activ_enz_E1_Cys_AS"/>
</dbReference>
<dbReference type="InterPro" id="IPR042525">
    <property type="entry name" value="Rad52_Rad59_Rad22_sf"/>
</dbReference>
<dbReference type="Gene3D" id="1.10.10.520">
    <property type="entry name" value="Ubiquitin activating enzymes (Uba3). Chain: B, domain 2"/>
    <property type="match status" value="1"/>
</dbReference>
<keyword evidence="20" id="KW-1185">Reference proteome</keyword>
<name>A0A1E4RMD8_9ASCO</name>
<keyword evidence="8" id="KW-0833">Ubl conjugation pathway</keyword>
<dbReference type="FunFam" id="3.30.390.80:FF:000001">
    <property type="entry name" value="DNA repair protein RAD52 homolog"/>
    <property type="match status" value="1"/>
</dbReference>
<dbReference type="FunFam" id="1.10.10.520:FF:000001">
    <property type="entry name" value="NEDD8-activating enzyme E1 catalytic subunit"/>
    <property type="match status" value="1"/>
</dbReference>
<evidence type="ECO:0000256" key="2">
    <source>
        <dbReference type="ARBA" id="ARBA00006310"/>
    </source>
</evidence>
<evidence type="ECO:0000256" key="3">
    <source>
        <dbReference type="ARBA" id="ARBA00006638"/>
    </source>
</evidence>
<dbReference type="NCBIfam" id="TIGR00607">
    <property type="entry name" value="rad52"/>
    <property type="match status" value="1"/>
</dbReference>
<dbReference type="InterPro" id="IPR035985">
    <property type="entry name" value="Ubiquitin-activating_enz"/>
</dbReference>
<dbReference type="Proteomes" id="UP000095085">
    <property type="component" value="Unassembled WGS sequence"/>
</dbReference>
<feature type="domain" description="E2 binding" evidence="18">
    <location>
        <begin position="805"/>
        <end position="888"/>
    </location>
</feature>
<protein>
    <recommendedName>
        <fullName evidence="15">DNA repair and recombination protein RAD52</fullName>
        <ecNumber evidence="12">6.2.1.64</ecNumber>
    </recommendedName>
    <alternativeName>
        <fullName evidence="4">NEDD8-activating enzyme E1 catalytic subunit</fullName>
    </alternativeName>
</protein>
<dbReference type="InterPro" id="IPR000594">
    <property type="entry name" value="ThiF_NAD_FAD-bd"/>
</dbReference>
<dbReference type="Pfam" id="PF04098">
    <property type="entry name" value="Rad52_Rad22"/>
    <property type="match status" value="1"/>
</dbReference>
<reference evidence="20" key="1">
    <citation type="submission" date="2016-05" db="EMBL/GenBank/DDBJ databases">
        <title>Comparative genomics of biotechnologically important yeasts.</title>
        <authorList>
            <consortium name="DOE Joint Genome Institute"/>
            <person name="Riley R."/>
            <person name="Haridas S."/>
            <person name="Wolfe K.H."/>
            <person name="Lopes M.R."/>
            <person name="Hittinger C.T."/>
            <person name="Goker M."/>
            <person name="Salamov A."/>
            <person name="Wisecaver J."/>
            <person name="Long T.M."/>
            <person name="Aerts A.L."/>
            <person name="Barry K."/>
            <person name="Choi C."/>
            <person name="Clum A."/>
            <person name="Coughlan A.Y."/>
            <person name="Deshpande S."/>
            <person name="Douglass A.P."/>
            <person name="Hanson S.J."/>
            <person name="Klenk H.-P."/>
            <person name="Labutti K."/>
            <person name="Lapidus A."/>
            <person name="Lindquist E."/>
            <person name="Lipzen A."/>
            <person name="Meier-Kolthoff J.P."/>
            <person name="Ohm R.A."/>
            <person name="Otillar R.P."/>
            <person name="Pangilinan J."/>
            <person name="Peng Y."/>
            <person name="Rokas A."/>
            <person name="Rosa C.A."/>
            <person name="Scheuner C."/>
            <person name="Sibirny A.A."/>
            <person name="Slot J.C."/>
            <person name="Stielow J.B."/>
            <person name="Sun H."/>
            <person name="Kurtzman C.P."/>
            <person name="Blackwell M."/>
            <person name="Grigoriev I.V."/>
            <person name="Jeffries T.W."/>
        </authorList>
    </citation>
    <scope>NUCLEOTIDE SEQUENCE [LARGE SCALE GENOMIC DNA]</scope>
    <source>
        <strain evidence="20">NRRL Y-1933</strain>
    </source>
</reference>
<keyword evidence="9" id="KW-0067">ATP-binding</keyword>
<evidence type="ECO:0000256" key="10">
    <source>
        <dbReference type="ARBA" id="ARBA00023172"/>
    </source>
</evidence>
<keyword evidence="6" id="KW-0547">Nucleotide-binding</keyword>
<evidence type="ECO:0000256" key="5">
    <source>
        <dbReference type="ARBA" id="ARBA00022598"/>
    </source>
</evidence>
<feature type="active site" description="Glycyl thioester intermediate" evidence="16">
    <location>
        <position position="671"/>
    </location>
</feature>
<dbReference type="Gene3D" id="3.40.50.720">
    <property type="entry name" value="NAD(P)-binding Rossmann-like Domain"/>
    <property type="match status" value="1"/>
</dbReference>
<dbReference type="GO" id="GO:0019781">
    <property type="term" value="F:NEDD8 activating enzyme activity"/>
    <property type="evidence" value="ECO:0007669"/>
    <property type="project" value="UniProtKB-EC"/>
</dbReference>
<accession>A0A1E4RMD8</accession>
<dbReference type="FunFam" id="3.50.50.80:FF:000002">
    <property type="entry name" value="SUMO-activating enzyme subunit 2"/>
    <property type="match status" value="1"/>
</dbReference>
<evidence type="ECO:0000256" key="13">
    <source>
        <dbReference type="ARBA" id="ARBA00024626"/>
    </source>
</evidence>
<dbReference type="GeneID" id="30997983"/>
<dbReference type="InterPro" id="IPR004585">
    <property type="entry name" value="DNA_recomb/repair_Rad52"/>
</dbReference>
<dbReference type="PANTHER" id="PTHR12132:SF1">
    <property type="entry name" value="DNA REPAIR PROTEIN RAD52 HOMOLOG"/>
    <property type="match status" value="1"/>
</dbReference>
<dbReference type="GO" id="GO:0000730">
    <property type="term" value="P:DNA recombinase assembly"/>
    <property type="evidence" value="ECO:0007669"/>
    <property type="project" value="InterPro"/>
</dbReference>
<organism evidence="19 20">
    <name type="scientific">Hyphopichia burtonii NRRL Y-1933</name>
    <dbReference type="NCBI Taxonomy" id="984485"/>
    <lineage>
        <taxon>Eukaryota</taxon>
        <taxon>Fungi</taxon>
        <taxon>Dikarya</taxon>
        <taxon>Ascomycota</taxon>
        <taxon>Saccharomycotina</taxon>
        <taxon>Pichiomycetes</taxon>
        <taxon>Debaryomycetaceae</taxon>
        <taxon>Hyphopichia</taxon>
    </lineage>
</organism>
<evidence type="ECO:0000256" key="6">
    <source>
        <dbReference type="ARBA" id="ARBA00022741"/>
    </source>
</evidence>
<evidence type="ECO:0000256" key="4">
    <source>
        <dbReference type="ARBA" id="ARBA00015203"/>
    </source>
</evidence>
<dbReference type="SUPFAM" id="SSF69572">
    <property type="entry name" value="Activating enzymes of the ubiquitin-like proteins"/>
    <property type="match status" value="1"/>
</dbReference>
<dbReference type="FunFam" id="3.10.290.20:FF:000003">
    <property type="entry name" value="Ubiquitin-activating enzyme E1 C"/>
    <property type="match status" value="1"/>
</dbReference>
<feature type="region of interest" description="Disordered" evidence="17">
    <location>
        <begin position="229"/>
        <end position="291"/>
    </location>
</feature>
<dbReference type="InterPro" id="IPR023318">
    <property type="entry name" value="Ub_act_enz_dom_a_sf"/>
</dbReference>
<evidence type="ECO:0000256" key="12">
    <source>
        <dbReference type="ARBA" id="ARBA00023624"/>
    </source>
</evidence>
<dbReference type="GO" id="GO:0005634">
    <property type="term" value="C:nucleus"/>
    <property type="evidence" value="ECO:0007669"/>
    <property type="project" value="InterPro"/>
</dbReference>
<dbReference type="InterPro" id="IPR014929">
    <property type="entry name" value="E2-binding"/>
</dbReference>
<evidence type="ECO:0000256" key="9">
    <source>
        <dbReference type="ARBA" id="ARBA00022840"/>
    </source>
</evidence>
<feature type="compositionally biased region" description="Polar residues" evidence="17">
    <location>
        <begin position="248"/>
        <end position="258"/>
    </location>
</feature>
<keyword evidence="7" id="KW-0227">DNA damage</keyword>
<evidence type="ECO:0000256" key="16">
    <source>
        <dbReference type="PROSITE-ProRule" id="PRU10132"/>
    </source>
</evidence>
<dbReference type="Pfam" id="PF08825">
    <property type="entry name" value="E2_bind"/>
    <property type="match status" value="1"/>
</dbReference>
<evidence type="ECO:0000256" key="1">
    <source>
        <dbReference type="ARBA" id="ARBA00005032"/>
    </source>
</evidence>
<dbReference type="Gene3D" id="3.30.390.80">
    <property type="entry name" value="DNA repair protein Rad52/59/22"/>
    <property type="match status" value="1"/>
</dbReference>
<dbReference type="PROSITE" id="PS00865">
    <property type="entry name" value="UBIQUITIN_ACTIVAT_2"/>
    <property type="match status" value="1"/>
</dbReference>
<dbReference type="PANTHER" id="PTHR12132">
    <property type="entry name" value="DNA REPAIR AND RECOMBINATION PROTEIN RAD52, RAD59"/>
    <property type="match status" value="1"/>
</dbReference>
<dbReference type="GO" id="GO:0045116">
    <property type="term" value="P:protein neddylation"/>
    <property type="evidence" value="ECO:0007669"/>
    <property type="project" value="UniProtKB-UniPathway"/>
</dbReference>
<dbReference type="GO" id="GO:0045002">
    <property type="term" value="P:double-strand break repair via single-strand annealing"/>
    <property type="evidence" value="ECO:0007669"/>
    <property type="project" value="InterPro"/>
</dbReference>
<keyword evidence="11" id="KW-0234">DNA repair</keyword>
<dbReference type="EMBL" id="KV454539">
    <property type="protein sequence ID" value="ODV68419.1"/>
    <property type="molecule type" value="Genomic_DNA"/>
</dbReference>
<evidence type="ECO:0000256" key="7">
    <source>
        <dbReference type="ARBA" id="ARBA00022763"/>
    </source>
</evidence>
<dbReference type="InterPro" id="IPR041247">
    <property type="entry name" value="Rad52_fam"/>
</dbReference>
<comment type="similarity">
    <text evidence="2">Belongs to the ubiquitin-activating E1 family. UBA3 subfamily.</text>
</comment>
<dbReference type="OrthoDB" id="10255449at2759"/>
<keyword evidence="5" id="KW-0436">Ligase</keyword>
<dbReference type="RefSeq" id="XP_020077486.1">
    <property type="nucleotide sequence ID" value="XM_020223434.1"/>
</dbReference>
<dbReference type="Pfam" id="PF00899">
    <property type="entry name" value="ThiF"/>
    <property type="match status" value="1"/>
</dbReference>
<evidence type="ECO:0000256" key="8">
    <source>
        <dbReference type="ARBA" id="ARBA00022786"/>
    </source>
</evidence>
<proteinExistence type="inferred from homology"/>
<feature type="compositionally biased region" description="Polar residues" evidence="17">
    <location>
        <begin position="335"/>
        <end position="356"/>
    </location>
</feature>
<evidence type="ECO:0000259" key="18">
    <source>
        <dbReference type="SMART" id="SM01181"/>
    </source>
</evidence>
<dbReference type="AlphaFoldDB" id="A0A1E4RMD8"/>
<comment type="similarity">
    <text evidence="3">Belongs to the RAD52 family.</text>
</comment>
<dbReference type="CDD" id="cd01488">
    <property type="entry name" value="Uba3_RUB"/>
    <property type="match status" value="1"/>
</dbReference>
<dbReference type="Gene3D" id="3.10.290.20">
    <property type="entry name" value="Ubiquitin-like 2 activating enzyme e1b. Chain: B, domain 3"/>
    <property type="match status" value="1"/>
</dbReference>
<feature type="region of interest" description="Disordered" evidence="17">
    <location>
        <begin position="335"/>
        <end position="371"/>
    </location>
</feature>
<comment type="catalytic activity">
    <reaction evidence="13">
        <text>ATP + [NEDD8 protein] + [E1 NEDD8-activating enzyme]-L-cysteine = AMP + diphosphate + [E1 NEDD8-activating enzyme]-S-[NEDD8 protein]-yl-L-cysteine.</text>
        <dbReference type="EC" id="6.2.1.64"/>
    </reaction>
</comment>
<evidence type="ECO:0000256" key="17">
    <source>
        <dbReference type="SAM" id="MobiDB-lite"/>
    </source>
</evidence>
<dbReference type="InterPro" id="IPR007232">
    <property type="entry name" value="Rad52_Rad59_Rad22"/>
</dbReference>
<dbReference type="EC" id="6.2.1.64" evidence="12"/>
<dbReference type="UniPathway" id="UPA00885"/>
<evidence type="ECO:0000313" key="20">
    <source>
        <dbReference type="Proteomes" id="UP000095085"/>
    </source>
</evidence>
<dbReference type="GO" id="GO:0003697">
    <property type="term" value="F:single-stranded DNA binding"/>
    <property type="evidence" value="ECO:0007669"/>
    <property type="project" value="UniProtKB-ARBA"/>
</dbReference>
<evidence type="ECO:0000313" key="19">
    <source>
        <dbReference type="EMBL" id="ODV68419.1"/>
    </source>
</evidence>
<dbReference type="InterPro" id="IPR030468">
    <property type="entry name" value="Uba3_N"/>
</dbReference>
<evidence type="ECO:0000256" key="14">
    <source>
        <dbReference type="ARBA" id="ARBA00037138"/>
    </source>
</evidence>
<feature type="compositionally biased region" description="Polar residues" evidence="17">
    <location>
        <begin position="1"/>
        <end position="17"/>
    </location>
</feature>
<comment type="pathway">
    <text evidence="1">Protein modification; protein neddylation.</text>
</comment>
<sequence>MGDNVRSNTFNGTSNRGTAPPPVSIATGNPNSAHRVPPVISQANRSRMQHKPPVTKQFQPVPYSEEEHAVIQERLNKVLGPEYVSFRPGGGGQNVSYIEGWKALNLANEIFGFNGWSSELISTEVDFLDLNHGRYSLGLSVVVRITIKDGTFHEDFGYGYIDNAKSKAGAFEKCKKEAFTDGLKRCLRCFGNVLGNCLYDKTIIAKMKKFKVDPPELDKSDFHRDPLILQRENIKQQSVRSSVPDGSKGTSGSNQQPAQAKRPMHHQEPKAKNNNNGTITPEPRDTHGIKNPESLAKTYDLADFDSFVFSDDMPDENELEDHDMNDGIEEYALNKNNGESDYSNTLSKASTPVTNDTNDKAGASKHNNNTNTSVPELVSFINAKLANILQKSPEEVSNLPSYNTRFVSNSIRRTVDPNKSVPIKRTEYSQRVHQTPPISKPTNDYNSATPLGNKRMIGMPPSQVPQSKRPHLESKASILPLLQTIGPYNEVAEEYEPDAAVEILNTAKILVIGAGGLGCEILKNLALTGFKNIDVIDMDTIDISNLNRQFLFRPKDIGKPKAEIAANFIRNRIRDDSLNINAIFGKIQDKPDSYYKSFDIVICGLDSVEARRWINATLVSFVDENLNNLIPLIDGGTEGFRGQSRVILPTITSCYECTLDMVTPKTTYPVCTIANTPRLPEHCIEWASVLEWPLKYPDHKFDADNVEDVEKMFELSSDRAKEFNIKGVTKQLTLGVVKNIIPAIASTNAIIASSCCNEAFKILTNINPILSNYMMYSGDDSIFTYTYSHSKKNNCSVCGNKTKKIQAKRWWTLSNLIDNVISKQEIQMNRPSISTSRMNLYLQKPEMLEEMTRPNLNRKLVEMVDIGEEIIVTDPNLPIYLKLIINEFNGPENEPNDINALLAT</sequence>